<sequence length="56" mass="6535">TQIRRDTRETPRSGRLSQFFHHGAYWCISQSVNERCDGKHNIPSQLVVVQGRLRVN</sequence>
<reference evidence="1" key="1">
    <citation type="submission" date="2023-03" db="EMBL/GenBank/DDBJ databases">
        <authorList>
            <person name="Steffen K."/>
            <person name="Cardenas P."/>
        </authorList>
    </citation>
    <scope>NUCLEOTIDE SEQUENCE</scope>
</reference>
<comment type="caution">
    <text evidence="1">The sequence shown here is derived from an EMBL/GenBank/DDBJ whole genome shotgun (WGS) entry which is preliminary data.</text>
</comment>
<name>A0AA35RS65_GEOBA</name>
<proteinExistence type="predicted"/>
<gene>
    <name evidence="1" type="ORF">GBAR_LOCUS9519</name>
</gene>
<evidence type="ECO:0000313" key="1">
    <source>
        <dbReference type="EMBL" id="CAI8015366.1"/>
    </source>
</evidence>
<organism evidence="1 2">
    <name type="scientific">Geodia barretti</name>
    <name type="common">Barrett's horny sponge</name>
    <dbReference type="NCBI Taxonomy" id="519541"/>
    <lineage>
        <taxon>Eukaryota</taxon>
        <taxon>Metazoa</taxon>
        <taxon>Porifera</taxon>
        <taxon>Demospongiae</taxon>
        <taxon>Heteroscleromorpha</taxon>
        <taxon>Tetractinellida</taxon>
        <taxon>Astrophorina</taxon>
        <taxon>Geodiidae</taxon>
        <taxon>Geodia</taxon>
    </lineage>
</organism>
<feature type="non-terminal residue" evidence="1">
    <location>
        <position position="1"/>
    </location>
</feature>
<dbReference type="EMBL" id="CASHTH010001438">
    <property type="protein sequence ID" value="CAI8015366.1"/>
    <property type="molecule type" value="Genomic_DNA"/>
</dbReference>
<accession>A0AA35RS65</accession>
<protein>
    <submittedName>
        <fullName evidence="1">Uncharacterized protein</fullName>
    </submittedName>
</protein>
<dbReference type="Proteomes" id="UP001174909">
    <property type="component" value="Unassembled WGS sequence"/>
</dbReference>
<dbReference type="AlphaFoldDB" id="A0AA35RS65"/>
<evidence type="ECO:0000313" key="2">
    <source>
        <dbReference type="Proteomes" id="UP001174909"/>
    </source>
</evidence>
<keyword evidence="2" id="KW-1185">Reference proteome</keyword>